<sequence length="223" mass="25587">MFLQNVFTSYIFLVLGLFHVCHAQHITTSLEGRLAFPNKTPFNITTKITLNSGEYTTYSRKDGSFIIYDVPPGVHQLDIDSKAYHFGQIKIQLLEESMDSPKCLEYAYPGAPKRVVKYPLVIYAKGTYEYFETKKGVSIFGMLKNPMVLMMLFSVGMMVIMPKLMEGMDPEEKARMKQQMEAQKDPTQMFSQMFGELTGSSEDQTAAGTTRRERREQRRVKNQ</sequence>
<feature type="chain" id="PRO_5039844454" evidence="8">
    <location>
        <begin position="24"/>
        <end position="223"/>
    </location>
</feature>
<proteinExistence type="predicted"/>
<comment type="caution">
    <text evidence="11">The sequence shown here is derived from an EMBL/GenBank/DDBJ whole genome shotgun (WGS) entry which is preliminary data.</text>
</comment>
<keyword evidence="4 7" id="KW-1133">Transmembrane helix</keyword>
<feature type="transmembrane region" description="Helical" evidence="7">
    <location>
        <begin position="147"/>
        <end position="165"/>
    </location>
</feature>
<dbReference type="Pfam" id="PF09430">
    <property type="entry name" value="EMC7_beta-sandw"/>
    <property type="match status" value="1"/>
</dbReference>
<keyword evidence="5 7" id="KW-0472">Membrane</keyword>
<evidence type="ECO:0000256" key="7">
    <source>
        <dbReference type="SAM" id="Phobius"/>
    </source>
</evidence>
<feature type="region of interest" description="Disordered" evidence="6">
    <location>
        <begin position="194"/>
        <end position="223"/>
    </location>
</feature>
<evidence type="ECO:0000313" key="12">
    <source>
        <dbReference type="Proteomes" id="UP000693970"/>
    </source>
</evidence>
<reference evidence="11" key="1">
    <citation type="journal article" date="2021" name="Sci. Rep.">
        <title>Diploid genomic architecture of Nitzschia inconspicua, an elite biomass production diatom.</title>
        <authorList>
            <person name="Oliver A."/>
            <person name="Podell S."/>
            <person name="Pinowska A."/>
            <person name="Traller J.C."/>
            <person name="Smith S.R."/>
            <person name="McClure R."/>
            <person name="Beliaev A."/>
            <person name="Bohutskyi P."/>
            <person name="Hill E.A."/>
            <person name="Rabines A."/>
            <person name="Zheng H."/>
            <person name="Allen L.Z."/>
            <person name="Kuo A."/>
            <person name="Grigoriev I.V."/>
            <person name="Allen A.E."/>
            <person name="Hazlebeck D."/>
            <person name="Allen E.E."/>
        </authorList>
    </citation>
    <scope>NUCLEOTIDE SEQUENCE</scope>
    <source>
        <strain evidence="11">Hildebrandi</strain>
    </source>
</reference>
<evidence type="ECO:0000313" key="10">
    <source>
        <dbReference type="EMBL" id="KAG7337292.1"/>
    </source>
</evidence>
<dbReference type="Proteomes" id="UP000693970">
    <property type="component" value="Unassembled WGS sequence"/>
</dbReference>
<dbReference type="EMBL" id="JAGRRH010000007">
    <property type="protein sequence ID" value="KAG7367491.1"/>
    <property type="molecule type" value="Genomic_DNA"/>
</dbReference>
<keyword evidence="2 7" id="KW-0812">Transmembrane</keyword>
<evidence type="ECO:0000259" key="9">
    <source>
        <dbReference type="Pfam" id="PF09430"/>
    </source>
</evidence>
<evidence type="ECO:0000256" key="1">
    <source>
        <dbReference type="ARBA" id="ARBA00004167"/>
    </source>
</evidence>
<name>A0A9K3LUV1_9STRA</name>
<dbReference type="GO" id="GO:0072546">
    <property type="term" value="C:EMC complex"/>
    <property type="evidence" value="ECO:0007669"/>
    <property type="project" value="TreeGrafter"/>
</dbReference>
<gene>
    <name evidence="10" type="ORF">IV203_004883</name>
    <name evidence="11" type="ORF">IV203_030162</name>
</gene>
<dbReference type="EMBL" id="JAGRRH010000088">
    <property type="protein sequence ID" value="KAG7337292.1"/>
    <property type="molecule type" value="Genomic_DNA"/>
</dbReference>
<dbReference type="OrthoDB" id="27095at2759"/>
<comment type="subcellular location">
    <subcellularLocation>
        <location evidence="1">Membrane</location>
        <topology evidence="1">Single-pass membrane protein</topology>
    </subcellularLocation>
</comment>
<evidence type="ECO:0000256" key="5">
    <source>
        <dbReference type="ARBA" id="ARBA00023136"/>
    </source>
</evidence>
<accession>A0A9K3LUV1</accession>
<feature type="domain" description="ER membrane protein complex subunit 7 beta-sandwich" evidence="9">
    <location>
        <begin position="45"/>
        <end position="150"/>
    </location>
</feature>
<evidence type="ECO:0000256" key="8">
    <source>
        <dbReference type="SAM" id="SignalP"/>
    </source>
</evidence>
<evidence type="ECO:0000256" key="4">
    <source>
        <dbReference type="ARBA" id="ARBA00022989"/>
    </source>
</evidence>
<keyword evidence="3 8" id="KW-0732">Signal</keyword>
<evidence type="ECO:0000256" key="6">
    <source>
        <dbReference type="SAM" id="MobiDB-lite"/>
    </source>
</evidence>
<reference evidence="11" key="2">
    <citation type="submission" date="2021-04" db="EMBL/GenBank/DDBJ databases">
        <authorList>
            <person name="Podell S."/>
        </authorList>
    </citation>
    <scope>NUCLEOTIDE SEQUENCE</scope>
    <source>
        <strain evidence="11">Hildebrandi</strain>
    </source>
</reference>
<dbReference type="AlphaFoldDB" id="A0A9K3LUV1"/>
<evidence type="ECO:0000256" key="3">
    <source>
        <dbReference type="ARBA" id="ARBA00022729"/>
    </source>
</evidence>
<evidence type="ECO:0000256" key="2">
    <source>
        <dbReference type="ARBA" id="ARBA00022692"/>
    </source>
</evidence>
<dbReference type="InterPro" id="IPR039163">
    <property type="entry name" value="EMC7"/>
</dbReference>
<dbReference type="InterPro" id="IPR019008">
    <property type="entry name" value="Beta_sandwich_EMC7"/>
</dbReference>
<protein>
    <submittedName>
        <fullName evidence="11">DUF2012 domain containing protein</fullName>
    </submittedName>
</protein>
<dbReference type="PANTHER" id="PTHR13605">
    <property type="entry name" value="ER MEMBRANE PROTEIN COMPLEX SUBUNIT 7"/>
    <property type="match status" value="1"/>
</dbReference>
<organism evidence="11 12">
    <name type="scientific">Nitzschia inconspicua</name>
    <dbReference type="NCBI Taxonomy" id="303405"/>
    <lineage>
        <taxon>Eukaryota</taxon>
        <taxon>Sar</taxon>
        <taxon>Stramenopiles</taxon>
        <taxon>Ochrophyta</taxon>
        <taxon>Bacillariophyta</taxon>
        <taxon>Bacillariophyceae</taxon>
        <taxon>Bacillariophycidae</taxon>
        <taxon>Bacillariales</taxon>
        <taxon>Bacillariaceae</taxon>
        <taxon>Nitzschia</taxon>
    </lineage>
</organism>
<evidence type="ECO:0000313" key="11">
    <source>
        <dbReference type="EMBL" id="KAG7367491.1"/>
    </source>
</evidence>
<dbReference type="PANTHER" id="PTHR13605:SF4">
    <property type="entry name" value="ER MEMBRANE PROTEIN COMPLEX SUBUNIT 7"/>
    <property type="match status" value="1"/>
</dbReference>
<feature type="compositionally biased region" description="Polar residues" evidence="6">
    <location>
        <begin position="198"/>
        <end position="208"/>
    </location>
</feature>
<feature type="signal peptide" evidence="8">
    <location>
        <begin position="1"/>
        <end position="23"/>
    </location>
</feature>
<keyword evidence="12" id="KW-1185">Reference proteome</keyword>